<accession>A0A4R8TEA8</accession>
<protein>
    <submittedName>
        <fullName evidence="2">Uncharacterized protein</fullName>
    </submittedName>
</protein>
<evidence type="ECO:0000313" key="2">
    <source>
        <dbReference type="EMBL" id="TEA16421.1"/>
    </source>
</evidence>
<keyword evidence="3" id="KW-1185">Reference proteome</keyword>
<organism evidence="2 3">
    <name type="scientific">Colletotrichum sidae</name>
    <dbReference type="NCBI Taxonomy" id="1347389"/>
    <lineage>
        <taxon>Eukaryota</taxon>
        <taxon>Fungi</taxon>
        <taxon>Dikarya</taxon>
        <taxon>Ascomycota</taxon>
        <taxon>Pezizomycotina</taxon>
        <taxon>Sordariomycetes</taxon>
        <taxon>Hypocreomycetidae</taxon>
        <taxon>Glomerellales</taxon>
        <taxon>Glomerellaceae</taxon>
        <taxon>Colletotrichum</taxon>
        <taxon>Colletotrichum orbiculare species complex</taxon>
    </lineage>
</organism>
<gene>
    <name evidence="2" type="ORF">C8034_v001342</name>
</gene>
<evidence type="ECO:0000256" key="1">
    <source>
        <dbReference type="SAM" id="MobiDB-lite"/>
    </source>
</evidence>
<feature type="region of interest" description="Disordered" evidence="1">
    <location>
        <begin position="258"/>
        <end position="296"/>
    </location>
</feature>
<feature type="region of interest" description="Disordered" evidence="1">
    <location>
        <begin position="1"/>
        <end position="45"/>
    </location>
</feature>
<feature type="compositionally biased region" description="Low complexity" evidence="1">
    <location>
        <begin position="334"/>
        <end position="365"/>
    </location>
</feature>
<sequence>MTGSTMADRAAENTTAQSILRGERRANSSGDVGLHISAPNATRPSIKVAAEPVRHDHTLAANIVQANASTAAESPARPRRRVPTPGPNFGPSGSHQEHQHTKSKQLIPPLPSTGRFSLSRINSRLPNRAGHALRELPSANTEHRQFRPRHDAAVEARDGQRPRKPRTQENVQPPASSSHGARRLSASFSGEGPFYSRPTIASCSVNATPGAGKDGRADGAVGANEIQSHASSIEEAPGRYRVAAASNLRKFRFHHDDLDRANGGACRRDQMESSPERKSRRSSPTSSHSSRINLKKKLALPKSRTINVLSNITASLSKTSLVGSVAGSNRRASRGSTVASRQSSSSSTFTTIYTRPPTPTNTENPYIITAAQPSAYWSGRFLSLHDRFQAEALQPDSLGSLVSDHASRFTQLPQQKAAYLNRGNLPLSATTAALDRYGGGAAAREPPRAVSEDDRRCRRVFQHLDSLCATDEARKSLYAWQTGYARKHRRDALLPDSAGQDKGLVARLFGRRVSGALA</sequence>
<feature type="compositionally biased region" description="Polar residues" evidence="1">
    <location>
        <begin position="114"/>
        <end position="125"/>
    </location>
</feature>
<feature type="compositionally biased region" description="Polar residues" evidence="1">
    <location>
        <begin position="168"/>
        <end position="179"/>
    </location>
</feature>
<feature type="region of interest" description="Disordered" evidence="1">
    <location>
        <begin position="323"/>
        <end position="365"/>
    </location>
</feature>
<comment type="caution">
    <text evidence="2">The sequence shown here is derived from an EMBL/GenBank/DDBJ whole genome shotgun (WGS) entry which is preliminary data.</text>
</comment>
<dbReference type="Proteomes" id="UP000295604">
    <property type="component" value="Unassembled WGS sequence"/>
</dbReference>
<feature type="compositionally biased region" description="Basic and acidic residues" evidence="1">
    <location>
        <begin position="258"/>
        <end position="277"/>
    </location>
</feature>
<name>A0A4R8TEA8_9PEZI</name>
<evidence type="ECO:0000313" key="3">
    <source>
        <dbReference type="Proteomes" id="UP000295604"/>
    </source>
</evidence>
<feature type="compositionally biased region" description="Basic and acidic residues" evidence="1">
    <location>
        <begin position="141"/>
        <end position="161"/>
    </location>
</feature>
<proteinExistence type="predicted"/>
<feature type="region of interest" description="Disordered" evidence="1">
    <location>
        <begin position="66"/>
        <end position="190"/>
    </location>
</feature>
<dbReference type="AlphaFoldDB" id="A0A4R8TEA8"/>
<dbReference type="EMBL" id="QAPF01000108">
    <property type="protein sequence ID" value="TEA16421.1"/>
    <property type="molecule type" value="Genomic_DNA"/>
</dbReference>
<reference evidence="2 3" key="1">
    <citation type="submission" date="2018-11" db="EMBL/GenBank/DDBJ databases">
        <title>Genome sequence and assembly of Colletotrichum sidae.</title>
        <authorList>
            <person name="Gan P."/>
            <person name="Shirasu K."/>
        </authorList>
    </citation>
    <scope>NUCLEOTIDE SEQUENCE [LARGE SCALE GENOMIC DNA]</scope>
    <source>
        <strain evidence="2 3">CBS 518.97</strain>
    </source>
</reference>
<feature type="compositionally biased region" description="Low complexity" evidence="1">
    <location>
        <begin position="282"/>
        <end position="291"/>
    </location>
</feature>